<dbReference type="GO" id="GO:0016939">
    <property type="term" value="C:kinesin II complex"/>
    <property type="evidence" value="ECO:0007669"/>
    <property type="project" value="TreeGrafter"/>
</dbReference>
<protein>
    <submittedName>
        <fullName evidence="1">Kinesin-associated</fullName>
    </submittedName>
</protein>
<accession>A0A4V1IZ32</accession>
<dbReference type="InterPro" id="IPR008658">
    <property type="entry name" value="KAP3"/>
</dbReference>
<evidence type="ECO:0000313" key="1">
    <source>
        <dbReference type="EMBL" id="RKP16649.1"/>
    </source>
</evidence>
<name>A0A4V1IZ32_ROZAC</name>
<dbReference type="GO" id="GO:0019894">
    <property type="term" value="F:kinesin binding"/>
    <property type="evidence" value="ECO:0007669"/>
    <property type="project" value="InterPro"/>
</dbReference>
<dbReference type="GO" id="GO:0035869">
    <property type="term" value="C:ciliary transition zone"/>
    <property type="evidence" value="ECO:0007669"/>
    <property type="project" value="TreeGrafter"/>
</dbReference>
<dbReference type="InterPro" id="IPR016024">
    <property type="entry name" value="ARM-type_fold"/>
</dbReference>
<gene>
    <name evidence="1" type="ORF">ROZALSC1DRAFT_31458</name>
</gene>
<proteinExistence type="predicted"/>
<dbReference type="EMBL" id="ML006343">
    <property type="protein sequence ID" value="RKP16649.1"/>
    <property type="molecule type" value="Genomic_DNA"/>
</dbReference>
<dbReference type="GO" id="GO:0007018">
    <property type="term" value="P:microtubule-based movement"/>
    <property type="evidence" value="ECO:0007669"/>
    <property type="project" value="TreeGrafter"/>
</dbReference>
<dbReference type="Gene3D" id="1.25.10.10">
    <property type="entry name" value="Leucine-rich Repeat Variant"/>
    <property type="match status" value="1"/>
</dbReference>
<organism evidence="1 2">
    <name type="scientific">Rozella allomycis (strain CSF55)</name>
    <dbReference type="NCBI Taxonomy" id="988480"/>
    <lineage>
        <taxon>Eukaryota</taxon>
        <taxon>Fungi</taxon>
        <taxon>Fungi incertae sedis</taxon>
        <taxon>Cryptomycota</taxon>
        <taxon>Cryptomycota incertae sedis</taxon>
        <taxon>Rozella</taxon>
    </lineage>
</organism>
<feature type="non-terminal residue" evidence="1">
    <location>
        <position position="522"/>
    </location>
</feature>
<sequence>PGKIDVHPTDDAIIVNYSVETQLIDEQDMVQVQKSRQQNINVTNLKDFESDFASLALEIVEQSKLIHPSKVKEVEQLLYYLLKRKKESLMETEQLSALVSQISKTNSNSDEFINVNLENLDEYIDQLYEDLGQKVAGTKCLYFLAQTMDNLYELIVNGKWIILLKEESFMNAVTRVLLEDGRKSIDLTFNICFIISNFSLYSDFHSIIHQYKLIDLMLKTFNFEMKRGEVILREGSSKQKALQKHNKLMCGKIKNIQKLVLINFFLNVSEDISVEMSLAKDSMISRLLTLVLRENSDLQIISLIYLTKLCVFQENIKVLINDSESLCNSIESLFSSKSIEVLKISVRFLLNICHEVQIRLILSRLNILPKIIQILNYPISPEPILCLLYLLSIDDKAKSFFAFTEIVPFLMKNILECPDQKLPFELMGLSINIASNQQVAELIVQNNGLKFLIKKATKTLDNLLLKFIRNLCQHDLTKSLILDYLDELMILLVHETNQDVFIELLGILAAIDIEGMDYAKLV</sequence>
<reference evidence="2" key="1">
    <citation type="journal article" date="2018" name="Nat. Microbiol.">
        <title>Leveraging single-cell genomics to expand the fungal tree of life.</title>
        <authorList>
            <person name="Ahrendt S.R."/>
            <person name="Quandt C.A."/>
            <person name="Ciobanu D."/>
            <person name="Clum A."/>
            <person name="Salamov A."/>
            <person name="Andreopoulos B."/>
            <person name="Cheng J.F."/>
            <person name="Woyke T."/>
            <person name="Pelin A."/>
            <person name="Henrissat B."/>
            <person name="Reynolds N.K."/>
            <person name="Benny G.L."/>
            <person name="Smith M.E."/>
            <person name="James T.Y."/>
            <person name="Grigoriev I.V."/>
        </authorList>
    </citation>
    <scope>NUCLEOTIDE SEQUENCE [LARGE SCALE GENOMIC DNA]</scope>
    <source>
        <strain evidence="2">CSF55</strain>
    </source>
</reference>
<feature type="non-terminal residue" evidence="1">
    <location>
        <position position="1"/>
    </location>
</feature>
<dbReference type="AlphaFoldDB" id="A0A4V1IZ32"/>
<dbReference type="Proteomes" id="UP000281549">
    <property type="component" value="Unassembled WGS sequence"/>
</dbReference>
<dbReference type="Pfam" id="PF05804">
    <property type="entry name" value="KAP"/>
    <property type="match status" value="1"/>
</dbReference>
<dbReference type="PANTHER" id="PTHR15605:SF2">
    <property type="entry name" value="KINESIN-ASSOCIATED PROTEIN 3"/>
    <property type="match status" value="1"/>
</dbReference>
<dbReference type="GO" id="GO:0005930">
    <property type="term" value="C:axoneme"/>
    <property type="evidence" value="ECO:0007669"/>
    <property type="project" value="TreeGrafter"/>
</dbReference>
<dbReference type="GO" id="GO:0044782">
    <property type="term" value="P:cilium organization"/>
    <property type="evidence" value="ECO:0007669"/>
    <property type="project" value="TreeGrafter"/>
</dbReference>
<evidence type="ECO:0000313" key="2">
    <source>
        <dbReference type="Proteomes" id="UP000281549"/>
    </source>
</evidence>
<dbReference type="PANTHER" id="PTHR15605">
    <property type="entry name" value="KINESIN-ASSOCIATED PROTEINS"/>
    <property type="match status" value="1"/>
</dbReference>
<dbReference type="SMART" id="SM01297">
    <property type="entry name" value="KAP"/>
    <property type="match status" value="1"/>
</dbReference>
<dbReference type="InterPro" id="IPR011989">
    <property type="entry name" value="ARM-like"/>
</dbReference>
<dbReference type="SUPFAM" id="SSF48371">
    <property type="entry name" value="ARM repeat"/>
    <property type="match status" value="1"/>
</dbReference>